<name>W1Q3A8_ABIDE</name>
<dbReference type="Proteomes" id="UP000019050">
    <property type="component" value="Unassembled WGS sequence"/>
</dbReference>
<evidence type="ECO:0000313" key="2">
    <source>
        <dbReference type="EMBL" id="ESK65601.1"/>
    </source>
</evidence>
<organism evidence="2 3">
    <name type="scientific">Abiotrophia defectiva ATCC 49176</name>
    <dbReference type="NCBI Taxonomy" id="592010"/>
    <lineage>
        <taxon>Bacteria</taxon>
        <taxon>Bacillati</taxon>
        <taxon>Bacillota</taxon>
        <taxon>Bacilli</taxon>
        <taxon>Lactobacillales</taxon>
        <taxon>Aerococcaceae</taxon>
        <taxon>Abiotrophia</taxon>
    </lineage>
</organism>
<evidence type="ECO:0000313" key="3">
    <source>
        <dbReference type="Proteomes" id="UP000019050"/>
    </source>
</evidence>
<accession>W1Q3A8</accession>
<reference evidence="2" key="1">
    <citation type="submission" date="2013-06" db="EMBL/GenBank/DDBJ databases">
        <authorList>
            <person name="Weinstock G."/>
            <person name="Sodergren E."/>
            <person name="Clifton S."/>
            <person name="Fulton L."/>
            <person name="Fulton B."/>
            <person name="Courtney L."/>
            <person name="Fronick C."/>
            <person name="Harrison M."/>
            <person name="Strong C."/>
            <person name="Farmer C."/>
            <person name="Delahaunty K."/>
            <person name="Markovic C."/>
            <person name="Hall O."/>
            <person name="Minx P."/>
            <person name="Tomlinson C."/>
            <person name="Mitreva M."/>
            <person name="Nelson J."/>
            <person name="Hou S."/>
            <person name="Wollam A."/>
            <person name="Pepin K.H."/>
            <person name="Johnson M."/>
            <person name="Bhonagiri V."/>
            <person name="Nash W.E."/>
            <person name="Warren W."/>
            <person name="Chinwalla A."/>
            <person name="Mardis E.R."/>
            <person name="Wilson R.K."/>
        </authorList>
    </citation>
    <scope>NUCLEOTIDE SEQUENCE [LARGE SCALE GENOMIC DNA]</scope>
    <source>
        <strain evidence="2">ATCC 49176</strain>
    </source>
</reference>
<keyword evidence="3" id="KW-1185">Reference proteome</keyword>
<feature type="transmembrane region" description="Helical" evidence="1">
    <location>
        <begin position="6"/>
        <end position="23"/>
    </location>
</feature>
<dbReference type="HOGENOM" id="CLU_1631752_0_0_9"/>
<proteinExistence type="predicted"/>
<dbReference type="STRING" id="592010.GCWU000182_001075"/>
<keyword evidence="1" id="KW-0472">Membrane</keyword>
<evidence type="ECO:0000256" key="1">
    <source>
        <dbReference type="SAM" id="Phobius"/>
    </source>
</evidence>
<dbReference type="AlphaFoldDB" id="W1Q3A8"/>
<protein>
    <submittedName>
        <fullName evidence="2">Uncharacterized protein</fullName>
    </submittedName>
</protein>
<comment type="caution">
    <text evidence="2">The sequence shown here is derived from an EMBL/GenBank/DDBJ whole genome shotgun (WGS) entry which is preliminary data.</text>
</comment>
<sequence>MYVVGVPLLIFGSLLIARLIWLIRQCWLIRRHNKERWHYLVQNYPQVESDDFQPDREWPEITCMVYQNHLIFWGDGLEVWHFNDILTLDFDINWEEPDQNMRPAESSRHQRNLWGRLQKTRYLIVSLANWQVLELRLPKKAEEVDLEIAIDELKEYFAKAEY</sequence>
<gene>
    <name evidence="2" type="ORF">GCWU000182_001075</name>
</gene>
<keyword evidence="1" id="KW-0812">Transmembrane</keyword>
<keyword evidence="1" id="KW-1133">Transmembrane helix</keyword>
<dbReference type="EMBL" id="ACIN03000007">
    <property type="protein sequence ID" value="ESK65601.1"/>
    <property type="molecule type" value="Genomic_DNA"/>
</dbReference>